<reference evidence="5 6" key="1">
    <citation type="submission" date="2020-07" db="EMBL/GenBank/DDBJ databases">
        <title>Sequencing the genomes of 1000 actinobacteria strains.</title>
        <authorList>
            <person name="Klenk H.-P."/>
        </authorList>
    </citation>
    <scope>NUCLEOTIDE SEQUENCE [LARGE SCALE GENOMIC DNA]</scope>
    <source>
        <strain evidence="5 6">DSM 42178</strain>
    </source>
</reference>
<organism evidence="5 6">
    <name type="scientific">Allostreptomyces psammosilenae</name>
    <dbReference type="NCBI Taxonomy" id="1892865"/>
    <lineage>
        <taxon>Bacteria</taxon>
        <taxon>Bacillati</taxon>
        <taxon>Actinomycetota</taxon>
        <taxon>Actinomycetes</taxon>
        <taxon>Kitasatosporales</taxon>
        <taxon>Streptomycetaceae</taxon>
        <taxon>Allostreptomyces</taxon>
    </lineage>
</organism>
<keyword evidence="6" id="KW-1185">Reference proteome</keyword>
<dbReference type="Gene3D" id="3.40.50.2000">
    <property type="entry name" value="Glycogen Phosphorylase B"/>
    <property type="match status" value="2"/>
</dbReference>
<evidence type="ECO:0000256" key="1">
    <source>
        <dbReference type="ARBA" id="ARBA00021292"/>
    </source>
</evidence>
<dbReference type="Pfam" id="PF13439">
    <property type="entry name" value="Glyco_transf_4"/>
    <property type="match status" value="1"/>
</dbReference>
<dbReference type="AlphaFoldDB" id="A0A853A1G6"/>
<protein>
    <recommendedName>
        <fullName evidence="1">D-inositol 3-phosphate glycosyltransferase</fullName>
    </recommendedName>
</protein>
<evidence type="ECO:0000256" key="2">
    <source>
        <dbReference type="ARBA" id="ARBA00022676"/>
    </source>
</evidence>
<keyword evidence="2" id="KW-0328">Glycosyltransferase</keyword>
<proteinExistence type="predicted"/>
<sequence length="505" mass="55065">MTAALRDDGAGAAGRRVAMLVGNGVRGDSRVQKVARSMADRGWEIVLFGRSATGRTERFVIGRASVLLLPVPRVVSGYDRARVRRPLPDPAVRAAYREARALLARWDAWDSGGRGDALRAASRGWLARHPAADALAAVLGSGPLAGPLRHAGTAVAGLVGRGGGWRALNPWLRDLELAFSPAVSAFRPDLIHAHDFHMVGIGARLARRLSTPARTVRWVYDAHEYLAGVEVPRRGDPRGRLRRRMLLGVEAEHIRRADAVVTVSEAIAERLRRDHALPVLPRVVLNAPWRPPAAANAAGEARPSVRAVVGLPDEVPLLLYSGGLAPRRGLATVVRGLAALPGVHLALVARDDDPDLAGLLDLAEHEGVRGRIHPAPYVAPERVVDYFESATIGLVPILHRPNHELSLITKYFEYLHAHLPVVTSDVRHMAETTRRLGVGEVFRAGDPEDFAAAVRRVLTHLERYRRRYSDRVTDPAARYRWEPQADALHALYRRLLCAAEPAAAG</sequence>
<dbReference type="InterPro" id="IPR028098">
    <property type="entry name" value="Glyco_trans_4-like_N"/>
</dbReference>
<dbReference type="EMBL" id="JACBZD010000002">
    <property type="protein sequence ID" value="NYI08473.1"/>
    <property type="molecule type" value="Genomic_DNA"/>
</dbReference>
<evidence type="ECO:0000259" key="4">
    <source>
        <dbReference type="Pfam" id="PF13439"/>
    </source>
</evidence>
<name>A0A853A1G6_9ACTN</name>
<accession>A0A853A1G6</accession>
<keyword evidence="3 5" id="KW-0808">Transferase</keyword>
<dbReference type="GO" id="GO:0016757">
    <property type="term" value="F:glycosyltransferase activity"/>
    <property type="evidence" value="ECO:0007669"/>
    <property type="project" value="UniProtKB-KW"/>
</dbReference>
<comment type="caution">
    <text evidence="5">The sequence shown here is derived from an EMBL/GenBank/DDBJ whole genome shotgun (WGS) entry which is preliminary data.</text>
</comment>
<gene>
    <name evidence="5" type="ORF">FHU37_005502</name>
</gene>
<dbReference type="SUPFAM" id="SSF53756">
    <property type="entry name" value="UDP-Glycosyltransferase/glycogen phosphorylase"/>
    <property type="match status" value="1"/>
</dbReference>
<dbReference type="PANTHER" id="PTHR12526">
    <property type="entry name" value="GLYCOSYLTRANSFERASE"/>
    <property type="match status" value="1"/>
</dbReference>
<dbReference type="CDD" id="cd03801">
    <property type="entry name" value="GT4_PimA-like"/>
    <property type="match status" value="1"/>
</dbReference>
<dbReference type="Proteomes" id="UP000567795">
    <property type="component" value="Unassembled WGS sequence"/>
</dbReference>
<dbReference type="RefSeq" id="WP_179817275.1">
    <property type="nucleotide sequence ID" value="NZ_JACBZD010000002.1"/>
</dbReference>
<dbReference type="PANTHER" id="PTHR12526:SF636">
    <property type="entry name" value="BLL3647 PROTEIN"/>
    <property type="match status" value="1"/>
</dbReference>
<evidence type="ECO:0000313" key="6">
    <source>
        <dbReference type="Proteomes" id="UP000567795"/>
    </source>
</evidence>
<feature type="domain" description="Glycosyltransferase subfamily 4-like N-terminal" evidence="4">
    <location>
        <begin position="161"/>
        <end position="278"/>
    </location>
</feature>
<dbReference type="Pfam" id="PF13692">
    <property type="entry name" value="Glyco_trans_1_4"/>
    <property type="match status" value="1"/>
</dbReference>
<evidence type="ECO:0000313" key="5">
    <source>
        <dbReference type="EMBL" id="NYI08473.1"/>
    </source>
</evidence>
<evidence type="ECO:0000256" key="3">
    <source>
        <dbReference type="ARBA" id="ARBA00022679"/>
    </source>
</evidence>